<accession>A0A9P8CS45</accession>
<dbReference type="Pfam" id="PF04188">
    <property type="entry name" value="Mannosyl_trans2"/>
    <property type="match status" value="1"/>
</dbReference>
<dbReference type="GeneID" id="70291063"/>
<dbReference type="EC" id="2.4.1.-" evidence="12"/>
<feature type="transmembrane region" description="Helical" evidence="12">
    <location>
        <begin position="106"/>
        <end position="124"/>
    </location>
</feature>
<dbReference type="GO" id="GO:0005789">
    <property type="term" value="C:endoplasmic reticulum membrane"/>
    <property type="evidence" value="ECO:0007669"/>
    <property type="project" value="UniProtKB-SubCell"/>
</dbReference>
<evidence type="ECO:0000313" key="13">
    <source>
        <dbReference type="EMBL" id="KAG9256830.1"/>
    </source>
</evidence>
<evidence type="ECO:0000256" key="9">
    <source>
        <dbReference type="ARBA" id="ARBA00022824"/>
    </source>
</evidence>
<keyword evidence="14" id="KW-1185">Reference proteome</keyword>
<evidence type="ECO:0000256" key="3">
    <source>
        <dbReference type="ARBA" id="ARBA00008698"/>
    </source>
</evidence>
<organism evidence="13 14">
    <name type="scientific">Emericellopsis atlantica</name>
    <dbReference type="NCBI Taxonomy" id="2614577"/>
    <lineage>
        <taxon>Eukaryota</taxon>
        <taxon>Fungi</taxon>
        <taxon>Dikarya</taxon>
        <taxon>Ascomycota</taxon>
        <taxon>Pezizomycotina</taxon>
        <taxon>Sordariomycetes</taxon>
        <taxon>Hypocreomycetidae</taxon>
        <taxon>Hypocreales</taxon>
        <taxon>Bionectriaceae</taxon>
        <taxon>Emericellopsis</taxon>
    </lineage>
</organism>
<dbReference type="Proteomes" id="UP000887229">
    <property type="component" value="Unassembled WGS sequence"/>
</dbReference>
<evidence type="ECO:0000256" key="1">
    <source>
        <dbReference type="ARBA" id="ARBA00004477"/>
    </source>
</evidence>
<dbReference type="GO" id="GO:0006506">
    <property type="term" value="P:GPI anchor biosynthetic process"/>
    <property type="evidence" value="ECO:0007669"/>
    <property type="project" value="UniProtKB-KW"/>
</dbReference>
<evidence type="ECO:0000256" key="2">
    <source>
        <dbReference type="ARBA" id="ARBA00004687"/>
    </source>
</evidence>
<feature type="transmembrane region" description="Helical" evidence="12">
    <location>
        <begin position="136"/>
        <end position="155"/>
    </location>
</feature>
<comment type="pathway">
    <text evidence="2 12">Glycolipid biosynthesis; glycosylphosphatidylinositol-anchor biosynthesis.</text>
</comment>
<protein>
    <recommendedName>
        <fullName evidence="4 12">GPI mannosyltransferase 2</fullName>
        <ecNumber evidence="12">2.4.1.-</ecNumber>
    </recommendedName>
</protein>
<sequence>MALVDAKARPIASLILLFTGWKAFLLAIALAAAVSPAYDTSTSLFLAQLPDAPTAPFLAEKLTRWDALYFLHASAHGGKVYEQEWAFQLGFSQLVRLVSWPGGEPIMAILAATLSHLGSVLVLHQLTMLVSRDSRLAFLTSVLHVLSPAGVFLSAPYAESSFAGLSFLGNWLFALGYEHASEPWKRTCAIVGAGVVFGVATGFRSNGLGSGVVFLVEALRCAAHFIERPTLGRLGRLVAPVVGGIVIAAGAAVPQFYIWQRYCGEGHLRPWCEKTVPSIYSFVQEHYWNVGFLQYWTPEQVPLFLLASPVLGLLIVSGTKVLLAPTSAFAVASFNGKQKVLVQTLAGVQAFIAMLAITNYHVQIVNRLSSAYVVWYWWIASCLLQEKRRNLGLGVVTFFVMYAGIQAGLFASFLPPA</sequence>
<dbReference type="AlphaFoldDB" id="A0A9P8CS45"/>
<evidence type="ECO:0000256" key="6">
    <source>
        <dbReference type="ARBA" id="ARBA00022676"/>
    </source>
</evidence>
<evidence type="ECO:0000256" key="7">
    <source>
        <dbReference type="ARBA" id="ARBA00022679"/>
    </source>
</evidence>
<proteinExistence type="inferred from homology"/>
<keyword evidence="11 12" id="KW-0472">Membrane</keyword>
<feature type="transmembrane region" description="Helical" evidence="12">
    <location>
        <begin position="340"/>
        <end position="358"/>
    </location>
</feature>
<keyword evidence="8 12" id="KW-0812">Transmembrane</keyword>
<name>A0A9P8CS45_9HYPO</name>
<reference evidence="13" key="1">
    <citation type="journal article" date="2021" name="IMA Fungus">
        <title>Genomic characterization of three marine fungi, including Emericellopsis atlantica sp. nov. with signatures of a generalist lifestyle and marine biomass degradation.</title>
        <authorList>
            <person name="Hagestad O.C."/>
            <person name="Hou L."/>
            <person name="Andersen J.H."/>
            <person name="Hansen E.H."/>
            <person name="Altermark B."/>
            <person name="Li C."/>
            <person name="Kuhnert E."/>
            <person name="Cox R.J."/>
            <person name="Crous P.W."/>
            <person name="Spatafora J.W."/>
            <person name="Lail K."/>
            <person name="Amirebrahimi M."/>
            <person name="Lipzen A."/>
            <person name="Pangilinan J."/>
            <person name="Andreopoulos W."/>
            <person name="Hayes R.D."/>
            <person name="Ng V."/>
            <person name="Grigoriev I.V."/>
            <person name="Jackson S.A."/>
            <person name="Sutton T.D.S."/>
            <person name="Dobson A.D.W."/>
            <person name="Rama T."/>
        </authorList>
    </citation>
    <scope>NUCLEOTIDE SEQUENCE</scope>
    <source>
        <strain evidence="13">TS7</strain>
    </source>
</reference>
<feature type="transmembrane region" description="Helical" evidence="12">
    <location>
        <begin position="12"/>
        <end position="34"/>
    </location>
</feature>
<keyword evidence="7 12" id="KW-0808">Transferase</keyword>
<dbReference type="EMBL" id="MU251247">
    <property type="protein sequence ID" value="KAG9256830.1"/>
    <property type="molecule type" value="Genomic_DNA"/>
</dbReference>
<dbReference type="GO" id="GO:0004376">
    <property type="term" value="F:GPI mannosyltransferase activity"/>
    <property type="evidence" value="ECO:0007669"/>
    <property type="project" value="InterPro"/>
</dbReference>
<comment type="similarity">
    <text evidence="3 12">Belongs to the PIGV family.</text>
</comment>
<gene>
    <name evidence="13" type="ORF">F5Z01DRAFT_489738</name>
</gene>
<evidence type="ECO:0000256" key="5">
    <source>
        <dbReference type="ARBA" id="ARBA00022502"/>
    </source>
</evidence>
<evidence type="ECO:0000256" key="8">
    <source>
        <dbReference type="ARBA" id="ARBA00022692"/>
    </source>
</evidence>
<feature type="transmembrane region" description="Helical" evidence="12">
    <location>
        <begin position="391"/>
        <end position="414"/>
    </location>
</feature>
<keyword evidence="6 12" id="KW-0328">Glycosyltransferase</keyword>
<dbReference type="PANTHER" id="PTHR12468">
    <property type="entry name" value="GPI MANNOSYLTRANSFERASE 2"/>
    <property type="match status" value="1"/>
</dbReference>
<keyword evidence="9 12" id="KW-0256">Endoplasmic reticulum</keyword>
<dbReference type="PANTHER" id="PTHR12468:SF2">
    <property type="entry name" value="GPI MANNOSYLTRANSFERASE 2"/>
    <property type="match status" value="1"/>
</dbReference>
<dbReference type="OrthoDB" id="10252502at2759"/>
<feature type="transmembrane region" description="Helical" evidence="12">
    <location>
        <begin position="237"/>
        <end position="259"/>
    </location>
</feature>
<dbReference type="GO" id="GO:0000009">
    <property type="term" value="F:alpha-1,6-mannosyltransferase activity"/>
    <property type="evidence" value="ECO:0007669"/>
    <property type="project" value="InterPro"/>
</dbReference>
<evidence type="ECO:0000256" key="12">
    <source>
        <dbReference type="RuleBase" id="RU363112"/>
    </source>
</evidence>
<evidence type="ECO:0000313" key="14">
    <source>
        <dbReference type="Proteomes" id="UP000887229"/>
    </source>
</evidence>
<evidence type="ECO:0000256" key="10">
    <source>
        <dbReference type="ARBA" id="ARBA00022989"/>
    </source>
</evidence>
<dbReference type="GO" id="GO:0031501">
    <property type="term" value="C:mannosyltransferase complex"/>
    <property type="evidence" value="ECO:0007669"/>
    <property type="project" value="TreeGrafter"/>
</dbReference>
<keyword evidence="10 12" id="KW-1133">Transmembrane helix</keyword>
<comment type="subcellular location">
    <subcellularLocation>
        <location evidence="1 12">Endoplasmic reticulum membrane</location>
        <topology evidence="1 12">Multi-pass membrane protein</topology>
    </subcellularLocation>
</comment>
<comment type="function">
    <text evidence="12">Mannosyltransferase involved in glycosylphosphatidylinositol-anchor biosynthesis.</text>
</comment>
<comment type="caution">
    <text evidence="13">The sequence shown here is derived from an EMBL/GenBank/DDBJ whole genome shotgun (WGS) entry which is preliminary data.</text>
</comment>
<evidence type="ECO:0000256" key="11">
    <source>
        <dbReference type="ARBA" id="ARBA00023136"/>
    </source>
</evidence>
<evidence type="ECO:0000256" key="4">
    <source>
        <dbReference type="ARBA" id="ARBA00013795"/>
    </source>
</evidence>
<dbReference type="InterPro" id="IPR007315">
    <property type="entry name" value="PIG-V/Gpi18"/>
</dbReference>
<keyword evidence="5 12" id="KW-0337">GPI-anchor biosynthesis</keyword>
<feature type="transmembrane region" description="Helical" evidence="12">
    <location>
        <begin position="301"/>
        <end position="319"/>
    </location>
</feature>
<dbReference type="RefSeq" id="XP_046120754.1">
    <property type="nucleotide sequence ID" value="XM_046260160.1"/>
</dbReference>
<comment type="caution">
    <text evidence="12">Lacks conserved residue(s) required for the propagation of feature annotation.</text>
</comment>